<feature type="region of interest" description="Disordered" evidence="3">
    <location>
        <begin position="465"/>
        <end position="583"/>
    </location>
</feature>
<evidence type="ECO:0000259" key="4">
    <source>
        <dbReference type="Pfam" id="PF24779"/>
    </source>
</evidence>
<keyword evidence="2" id="KW-0175">Coiled coil</keyword>
<evidence type="ECO:0000313" key="6">
    <source>
        <dbReference type="Proteomes" id="UP001057375"/>
    </source>
</evidence>
<feature type="region of interest" description="Disordered" evidence="3">
    <location>
        <begin position="327"/>
        <end position="421"/>
    </location>
</feature>
<dbReference type="Pfam" id="PF04900">
    <property type="entry name" value="Fcf1"/>
    <property type="match status" value="1"/>
</dbReference>
<feature type="compositionally biased region" description="Acidic residues" evidence="3">
    <location>
        <begin position="364"/>
        <end position="374"/>
    </location>
</feature>
<evidence type="ECO:0000313" key="5">
    <source>
        <dbReference type="EMBL" id="GKT18720.1"/>
    </source>
</evidence>
<feature type="compositionally biased region" description="Basic and acidic residues" evidence="3">
    <location>
        <begin position="526"/>
        <end position="554"/>
    </location>
</feature>
<keyword evidence="6" id="KW-1185">Reference proteome</keyword>
<reference evidence="5" key="1">
    <citation type="submission" date="2022-03" db="EMBL/GenBank/DDBJ databases">
        <title>Draft genome sequence of Aduncisulcus paluster, a free-living microaerophilic Fornicata.</title>
        <authorList>
            <person name="Yuyama I."/>
            <person name="Kume K."/>
            <person name="Tamura T."/>
            <person name="Inagaki Y."/>
            <person name="Hashimoto T."/>
        </authorList>
    </citation>
    <scope>NUCLEOTIDE SEQUENCE</scope>
    <source>
        <strain evidence="5">NY0171</strain>
    </source>
</reference>
<evidence type="ECO:0000256" key="2">
    <source>
        <dbReference type="SAM" id="Coils"/>
    </source>
</evidence>
<feature type="compositionally biased region" description="Basic and acidic residues" evidence="3">
    <location>
        <begin position="375"/>
        <end position="406"/>
    </location>
</feature>
<evidence type="ECO:0000256" key="1">
    <source>
        <dbReference type="ARBA" id="ARBA00023242"/>
    </source>
</evidence>
<name>A0ABQ5JVE0_9EUKA</name>
<keyword evidence="1" id="KW-0539">Nucleus</keyword>
<gene>
    <name evidence="5" type="ORF">ADUPG1_011360</name>
</gene>
<protein>
    <submittedName>
        <fullName evidence="5">rRNA-processing protein Fcf1/Utp23 like protein</fullName>
    </submittedName>
</protein>
<dbReference type="InterPro" id="IPR006984">
    <property type="entry name" value="Fcf1/UTP23"/>
</dbReference>
<organism evidence="5 6">
    <name type="scientific">Aduncisulcus paluster</name>
    <dbReference type="NCBI Taxonomy" id="2918883"/>
    <lineage>
        <taxon>Eukaryota</taxon>
        <taxon>Metamonada</taxon>
        <taxon>Carpediemonas-like organisms</taxon>
        <taxon>Aduncisulcus</taxon>
    </lineage>
</organism>
<feature type="compositionally biased region" description="Basic residues" evidence="3">
    <location>
        <begin position="567"/>
        <end position="583"/>
    </location>
</feature>
<feature type="compositionally biased region" description="Basic and acidic residues" evidence="3">
    <location>
        <begin position="327"/>
        <end position="341"/>
    </location>
</feature>
<proteinExistence type="predicted"/>
<dbReference type="Gene3D" id="3.40.50.1010">
    <property type="entry name" value="5'-nuclease"/>
    <property type="match status" value="1"/>
</dbReference>
<dbReference type="InterPro" id="IPR057776">
    <property type="entry name" value="UTP23_sensor"/>
</dbReference>
<feature type="compositionally biased region" description="Basic and acidic residues" evidence="3">
    <location>
        <begin position="493"/>
        <end position="518"/>
    </location>
</feature>
<dbReference type="Proteomes" id="UP001057375">
    <property type="component" value="Unassembled WGS sequence"/>
</dbReference>
<dbReference type="PANTHER" id="PTHR12416">
    <property type="entry name" value="RRNA-PROCESSING PROTEIN UTP23 HOMOLOG"/>
    <property type="match status" value="1"/>
</dbReference>
<dbReference type="EMBL" id="BQXS01011977">
    <property type="protein sequence ID" value="GKT18720.1"/>
    <property type="molecule type" value="Genomic_DNA"/>
</dbReference>
<dbReference type="Pfam" id="PF24779">
    <property type="entry name" value="UTP23_sensor"/>
    <property type="match status" value="1"/>
</dbReference>
<evidence type="ECO:0000256" key="3">
    <source>
        <dbReference type="SAM" id="MobiDB-lite"/>
    </source>
</evidence>
<sequence>MGRKQDRKIKVALKEYHMEHGLSSPYYVFADGTFLSHCQKLQYKGGLSRFLSKMFETKDDKRPKIHIIITTCVMRELKSLTHLKPVVEYIEKSDIEVIKCSHESGVSPNQCVCSLIEGKDPVIEKHEKSLESQRLKLKETTSKMRHIKKIRKNMRKQFATDNVALKKEVDRVKEEDWKKMSDVEKVKIAEMRKLVRETPLFGGHVMPSAVDEYMANRGPKKHQRTKRAYLKTLKDLKEKDDECQMQLDELQPQADTLAEELRSKQVILDRRRHHKQAEVYKHKYIVATVDPVMIKKIRANYIDVPILHLINHNNIIHLMKPLTREEMEKNKRTEQEEEKQQLKHKKDIKKQSGGVTGLEIVEEKGEEDEEDTEKDEERSESFSEKDKNRKNESESKKKSTSKDHGEKKGKKPKSKADLFGIMWRKEITEEKERIIGLRTLPSLERPPISTLERLEQELADRESRMIEIEHSMRKKERRGVNPLSIKKKKKSKKDVPTQKEQDVSVEDEQPKLVEDEQPKLASLVEHSGKEEDRKGVIFEDIHGEEEVGKRRTAPDDEPMESPELGEKKKRKRKRKRKVHHDIE</sequence>
<comment type="caution">
    <text evidence="5">The sequence shown here is derived from an EMBL/GenBank/DDBJ whole genome shotgun (WGS) entry which is preliminary data.</text>
</comment>
<accession>A0ABQ5JVE0</accession>
<feature type="domain" description="UTP23 sensor motif region" evidence="4">
    <location>
        <begin position="479"/>
        <end position="490"/>
    </location>
</feature>
<feature type="coiled-coil region" evidence="2">
    <location>
        <begin position="123"/>
        <end position="175"/>
    </location>
</feature>